<organism evidence="4 5">
    <name type="scientific">Camelina sativa</name>
    <name type="common">False flax</name>
    <name type="synonym">Myagrum sativum</name>
    <dbReference type="NCBI Taxonomy" id="90675"/>
    <lineage>
        <taxon>Eukaryota</taxon>
        <taxon>Viridiplantae</taxon>
        <taxon>Streptophyta</taxon>
        <taxon>Embryophyta</taxon>
        <taxon>Tracheophyta</taxon>
        <taxon>Spermatophyta</taxon>
        <taxon>Magnoliopsida</taxon>
        <taxon>eudicotyledons</taxon>
        <taxon>Gunneridae</taxon>
        <taxon>Pentapetalae</taxon>
        <taxon>rosids</taxon>
        <taxon>malvids</taxon>
        <taxon>Brassicales</taxon>
        <taxon>Brassicaceae</taxon>
        <taxon>Camelineae</taxon>
        <taxon>Camelina</taxon>
    </lineage>
</organism>
<evidence type="ECO:0000256" key="1">
    <source>
        <dbReference type="ARBA" id="ARBA00023054"/>
    </source>
</evidence>
<dbReference type="PANTHER" id="PTHR46236:SF12">
    <property type="entry name" value="MATH DOMAIN-CONTAINING PROTEIN"/>
    <property type="match status" value="1"/>
</dbReference>
<dbReference type="PANTHER" id="PTHR46236">
    <property type="entry name" value="TRAF-LIKE SUPERFAMILY PROTEIN"/>
    <property type="match status" value="1"/>
</dbReference>
<dbReference type="Gene3D" id="2.60.210.10">
    <property type="entry name" value="Apoptosis, Tumor Necrosis Factor Receptor Associated Protein 2, Chain A"/>
    <property type="match status" value="1"/>
</dbReference>
<dbReference type="InterPro" id="IPR050804">
    <property type="entry name" value="MCC"/>
</dbReference>
<proteinExistence type="predicted"/>
<feature type="coiled-coil region" evidence="2">
    <location>
        <begin position="269"/>
        <end position="296"/>
    </location>
</feature>
<keyword evidence="4" id="KW-1185">Reference proteome</keyword>
<feature type="domain" description="MATH" evidence="3">
    <location>
        <begin position="5"/>
        <end position="136"/>
    </location>
</feature>
<name>A0ABM1RLA7_CAMSA</name>
<evidence type="ECO:0000256" key="2">
    <source>
        <dbReference type="SAM" id="Coils"/>
    </source>
</evidence>
<dbReference type="SUPFAM" id="SSF49599">
    <property type="entry name" value="TRAF domain-like"/>
    <property type="match status" value="1"/>
</dbReference>
<keyword evidence="1 2" id="KW-0175">Coiled coil</keyword>
<dbReference type="CDD" id="cd00121">
    <property type="entry name" value="MATH"/>
    <property type="match status" value="1"/>
</dbReference>
<reference evidence="5" key="2">
    <citation type="submission" date="2025-08" db="UniProtKB">
        <authorList>
            <consortium name="RefSeq"/>
        </authorList>
    </citation>
    <scope>IDENTIFICATION</scope>
    <source>
        <tissue evidence="5">Leaf</tissue>
    </source>
</reference>
<dbReference type="InterPro" id="IPR002083">
    <property type="entry name" value="MATH/TRAF_dom"/>
</dbReference>
<dbReference type="GeneID" id="104784367"/>
<evidence type="ECO:0000313" key="5">
    <source>
        <dbReference type="RefSeq" id="XP_019099795.1"/>
    </source>
</evidence>
<dbReference type="PROSITE" id="PS51257">
    <property type="entry name" value="PROKAR_LIPOPROTEIN"/>
    <property type="match status" value="1"/>
</dbReference>
<dbReference type="Proteomes" id="UP000694864">
    <property type="component" value="Chromosome 4"/>
</dbReference>
<gene>
    <name evidence="5" type="primary">LOC104784367</name>
</gene>
<reference evidence="4" key="1">
    <citation type="journal article" date="2014" name="Nat. Commun.">
        <title>The emerging biofuel crop Camelina sativa retains a highly undifferentiated hexaploid genome structure.</title>
        <authorList>
            <person name="Kagale S."/>
            <person name="Koh C."/>
            <person name="Nixon J."/>
            <person name="Bollina V."/>
            <person name="Clarke W.E."/>
            <person name="Tuteja R."/>
            <person name="Spillane C."/>
            <person name="Robinson S.J."/>
            <person name="Links M.G."/>
            <person name="Clarke C."/>
            <person name="Higgins E.E."/>
            <person name="Huebert T."/>
            <person name="Sharpe A.G."/>
            <person name="Parkin I.A."/>
        </authorList>
    </citation>
    <scope>NUCLEOTIDE SEQUENCE [LARGE SCALE GENOMIC DNA]</scope>
    <source>
        <strain evidence="4">cv. DH55</strain>
    </source>
</reference>
<accession>A0ABM1RLA7</accession>
<dbReference type="RefSeq" id="XP_019099795.1">
    <property type="nucleotide sequence ID" value="XM_019244250.1"/>
</dbReference>
<evidence type="ECO:0000313" key="4">
    <source>
        <dbReference type="Proteomes" id="UP000694864"/>
    </source>
</evidence>
<dbReference type="Pfam" id="PF22486">
    <property type="entry name" value="MATH_2"/>
    <property type="match status" value="1"/>
</dbReference>
<protein>
    <submittedName>
        <fullName evidence="5">MATH domain and coiled-coil domain-containing protein At2g42480-like</fullName>
    </submittedName>
</protein>
<dbReference type="PROSITE" id="PS50144">
    <property type="entry name" value="MATH"/>
    <property type="match status" value="1"/>
</dbReference>
<evidence type="ECO:0000259" key="3">
    <source>
        <dbReference type="PROSITE" id="PS50144"/>
    </source>
</evidence>
<sequence>MWSHKPSFRFEIDNFSDQEAKITSQTFVSGGCEWYLTLYPKGETFCDDHLSLFMSVANSKSLGRGWNRSIDYYFVLLTQSDKELYRSAGNEAIYPYRPCLDLVFSPSWGFRKTLPLSKFQEKGFLENDKLIFEVYIQIVEASDVGGGGISEKKDTVDINGFKVLASQANSVRKIFSEHPDLAEDFKLKNQVVRMEYMNVLVNLIVTLHKPSENHSETELSHARSELCELKEAGFKLDWLQSKLDEVSLKRKKAVVDFHQLDGRVKNLELMKLDFKLDCLKKKLEEASLERKKSYEADGSRFQTLEERVKKLELMELDYKLDCLKTKLENVSLEKNTDADGSRVQQLEESMKNLKMMVSHLNVELDKKKGKTSDDGFLLVDDEVA</sequence>
<dbReference type="InterPro" id="IPR008974">
    <property type="entry name" value="TRAF-like"/>
</dbReference>